<dbReference type="STRING" id="272627.CCC_02465"/>
<dbReference type="InterPro" id="IPR043146">
    <property type="entry name" value="Penicillin_amidase_N_B-knob"/>
</dbReference>
<evidence type="ECO:0000313" key="7">
    <source>
        <dbReference type="EMBL" id="KIL99015.1"/>
    </source>
</evidence>
<dbReference type="GO" id="GO:0017000">
    <property type="term" value="P:antibiotic biosynthetic process"/>
    <property type="evidence" value="ECO:0007669"/>
    <property type="project" value="InterPro"/>
</dbReference>
<evidence type="ECO:0000313" key="8">
    <source>
        <dbReference type="Proteomes" id="UP000031971"/>
    </source>
</evidence>
<organism evidence="7 8">
    <name type="scientific">Paramagnetospirillum magnetotacticum MS-1</name>
    <dbReference type="NCBI Taxonomy" id="272627"/>
    <lineage>
        <taxon>Bacteria</taxon>
        <taxon>Pseudomonadati</taxon>
        <taxon>Pseudomonadota</taxon>
        <taxon>Alphaproteobacteria</taxon>
        <taxon>Rhodospirillales</taxon>
        <taxon>Magnetospirillaceae</taxon>
        <taxon>Paramagnetospirillum</taxon>
    </lineage>
</organism>
<evidence type="ECO:0000256" key="5">
    <source>
        <dbReference type="PIRSR" id="PIRSR001227-2"/>
    </source>
</evidence>
<gene>
    <name evidence="7" type="ORF">CCC_02465</name>
</gene>
<dbReference type="MEROPS" id="S45.003"/>
<dbReference type="InterPro" id="IPR043147">
    <property type="entry name" value="Penicillin_amidase_A-knob"/>
</dbReference>
<keyword evidence="6" id="KW-0812">Transmembrane</keyword>
<dbReference type="PANTHER" id="PTHR34218">
    <property type="entry name" value="PEPTIDASE S45 PENICILLIN AMIDASE"/>
    <property type="match status" value="1"/>
</dbReference>
<dbReference type="SUPFAM" id="SSF56235">
    <property type="entry name" value="N-terminal nucleophile aminohydrolases (Ntn hydrolases)"/>
    <property type="match status" value="1"/>
</dbReference>
<dbReference type="RefSeq" id="WP_041041315.1">
    <property type="nucleotide sequence ID" value="NZ_JXSL01000027.1"/>
</dbReference>
<feature type="binding site" evidence="5">
    <location>
        <position position="340"/>
    </location>
    <ligand>
        <name>Ca(2+)</name>
        <dbReference type="ChEBI" id="CHEBI:29108"/>
    </ligand>
</feature>
<dbReference type="Gene3D" id="2.30.120.10">
    <property type="match status" value="1"/>
</dbReference>
<reference evidence="7 8" key="1">
    <citation type="submission" date="2015-01" db="EMBL/GenBank/DDBJ databases">
        <title>Genome Sequence of Magnetospirillum magnetotacticum Strain MS-1.</title>
        <authorList>
            <person name="Marinov G.K."/>
            <person name="Smalley M.D."/>
            <person name="DeSalvo G."/>
        </authorList>
    </citation>
    <scope>NUCLEOTIDE SEQUENCE [LARGE SCALE GENOMIC DNA]</scope>
    <source>
        <strain evidence="7 8">MS-1</strain>
    </source>
</reference>
<feature type="binding site" evidence="5">
    <location>
        <position position="338"/>
    </location>
    <ligand>
        <name>Ca(2+)</name>
        <dbReference type="ChEBI" id="CHEBI:29108"/>
    </ligand>
</feature>
<keyword evidence="8" id="KW-1185">Reference proteome</keyword>
<dbReference type="InterPro" id="IPR023343">
    <property type="entry name" value="Penicillin_amidase_dom1"/>
</dbReference>
<dbReference type="Proteomes" id="UP000031971">
    <property type="component" value="Unassembled WGS sequence"/>
</dbReference>
<dbReference type="Gene3D" id="1.10.439.10">
    <property type="entry name" value="Penicillin Amidohydrolase, domain 1"/>
    <property type="match status" value="1"/>
</dbReference>
<protein>
    <submittedName>
        <fullName evidence="7">Penicillin acylase II</fullName>
    </submittedName>
</protein>
<dbReference type="PIRSF" id="PIRSF001227">
    <property type="entry name" value="Pen_acylase"/>
    <property type="match status" value="1"/>
</dbReference>
<evidence type="ECO:0000256" key="6">
    <source>
        <dbReference type="SAM" id="Phobius"/>
    </source>
</evidence>
<dbReference type="GO" id="GO:0016811">
    <property type="term" value="F:hydrolase activity, acting on carbon-nitrogen (but not peptide) bonds, in linear amides"/>
    <property type="evidence" value="ECO:0007669"/>
    <property type="project" value="InterPro"/>
</dbReference>
<dbReference type="GO" id="GO:0046872">
    <property type="term" value="F:metal ion binding"/>
    <property type="evidence" value="ECO:0007669"/>
    <property type="project" value="UniProtKB-KW"/>
</dbReference>
<dbReference type="Gene3D" id="3.60.20.10">
    <property type="entry name" value="Glutamine Phosphoribosylpyrophosphate, subunit 1, domain 1"/>
    <property type="match status" value="1"/>
</dbReference>
<keyword evidence="5" id="KW-0106">Calcium</keyword>
<proteinExistence type="inferred from homology"/>
<evidence type="ECO:0000256" key="3">
    <source>
        <dbReference type="ARBA" id="ARBA00023145"/>
    </source>
</evidence>
<evidence type="ECO:0000256" key="2">
    <source>
        <dbReference type="ARBA" id="ARBA00022801"/>
    </source>
</evidence>
<dbReference type="AlphaFoldDB" id="A0A0C2YWD6"/>
<keyword evidence="6" id="KW-1133">Transmembrane helix</keyword>
<comment type="caution">
    <text evidence="7">The sequence shown here is derived from an EMBL/GenBank/DDBJ whole genome shotgun (WGS) entry which is preliminary data.</text>
</comment>
<evidence type="ECO:0000256" key="4">
    <source>
        <dbReference type="PIRSR" id="PIRSR001227-1"/>
    </source>
</evidence>
<keyword evidence="3" id="KW-0865">Zymogen</keyword>
<dbReference type="EMBL" id="JXSL01000027">
    <property type="protein sequence ID" value="KIL99015.1"/>
    <property type="molecule type" value="Genomic_DNA"/>
</dbReference>
<feature type="transmembrane region" description="Helical" evidence="6">
    <location>
        <begin position="38"/>
        <end position="57"/>
    </location>
</feature>
<keyword evidence="5" id="KW-0479">Metal-binding</keyword>
<comment type="cofactor">
    <cofactor evidence="5">
        <name>Ca(2+)</name>
        <dbReference type="ChEBI" id="CHEBI:29108"/>
    </cofactor>
    <text evidence="5">Binds 1 Ca(2+) ion per dimer.</text>
</comment>
<evidence type="ECO:0000256" key="1">
    <source>
        <dbReference type="ARBA" id="ARBA00006586"/>
    </source>
</evidence>
<dbReference type="Gene3D" id="1.10.1400.10">
    <property type="match status" value="1"/>
</dbReference>
<comment type="similarity">
    <text evidence="1">Belongs to the peptidase S45 family.</text>
</comment>
<feature type="binding site" evidence="5">
    <location>
        <position position="341"/>
    </location>
    <ligand>
        <name>Ca(2+)</name>
        <dbReference type="ChEBI" id="CHEBI:29108"/>
    </ligand>
</feature>
<sequence>MPEHAANDKTSAVSKPDNPDFVRIGDTMSPWARIANTIALVLLLGGSALFVVVMGSLPRIEGHHPVSGILLKTAITRDSVGIPSIKAETSHDAYFAMGWVHAQDRMWQMEASRRLGSGRLAELVGEPGLASDRYMRTLGLYQAAERSLGALAEPTRSALQSYADGINGWLSHNSHRLPPEFSLLGVKPEPWTPADSMVWQKIMAMTLSGNWHDDVLRSQLARNLDPKRLQELFPAYPADAPVTLSAEGGKALLDLAPDALRPMPASNVWVVSGARTRSGKPLLAGDPHLAFRAPVLWYLAQVEMPGLKLAGATVPGLPFHLIAQNGRIAWSFTSTQADTVDLFVEKLAGESGYRTPEGTRPFLARTETIKVKGKPDVTLIVRETRHGPVISDLLAQDVAGKDEVIALSSSALGQTDTSIQALHLLNQAVDWTGFNKAVRDLQAPALNIAYADTAGNIGFVTAGRIPIRKSGNGTVPARGWTGEGDWTGWVPAAKLPQVLNPKSGLLINANNKVVGDKYPYLITATWPDGYRAARIRELLGERRGLTIEDMSAIQADAVSAQAIELKDLLTGIEFKDPHARDMAHKIAEWDGKADRDRPEPLIFAAWMDRLNRAILADELKESFSAFEPVRAQVLVDILTRRRHWCDDITTPEAESCDDLIERSLGKALTDLEATWGKDSKTWRWGAAHPARFSHPLLGHVPVLGGMADLQVPSDGDDFTVSRGTYRAEDNATRFPQIHGAGLRAVFDLADLADSRFVIATGQSGNPLSRHYSDMLPAWSANRLFRLGHDPKHSVLTLERGR</sequence>
<dbReference type="Pfam" id="PF01804">
    <property type="entry name" value="Penicil_amidase"/>
    <property type="match status" value="1"/>
</dbReference>
<dbReference type="InterPro" id="IPR002692">
    <property type="entry name" value="S45"/>
</dbReference>
<name>A0A0C2YWD6_PARME</name>
<keyword evidence="2" id="KW-0378">Hydrolase</keyword>
<dbReference type="PANTHER" id="PTHR34218:SF4">
    <property type="entry name" value="ACYL-HOMOSERINE LACTONE ACYLASE QUIP"/>
    <property type="match status" value="1"/>
</dbReference>
<keyword evidence="6" id="KW-0472">Membrane</keyword>
<accession>A0A0C2YWD6</accession>
<dbReference type="InterPro" id="IPR029055">
    <property type="entry name" value="Ntn_hydrolases_N"/>
</dbReference>
<dbReference type="InterPro" id="IPR014395">
    <property type="entry name" value="Pen/GL7ACA/AHL_acylase"/>
</dbReference>
<feature type="active site" description="Nucleophile" evidence="4">
    <location>
        <position position="266"/>
    </location>
</feature>
<dbReference type="CDD" id="cd03747">
    <property type="entry name" value="Ntn_PGA_like"/>
    <property type="match status" value="1"/>
</dbReference>